<dbReference type="AlphaFoldDB" id="A0A5B1CE74"/>
<comment type="cofactor">
    <cofactor evidence="1">
        <name>NAD(+)</name>
        <dbReference type="ChEBI" id="CHEBI:57540"/>
    </cofactor>
</comment>
<dbReference type="InterPro" id="IPR050071">
    <property type="entry name" value="Dehydroquinate_synthase"/>
</dbReference>
<evidence type="ECO:0000313" key="12">
    <source>
        <dbReference type="Proteomes" id="UP000322699"/>
    </source>
</evidence>
<feature type="domain" description="3-dehydroquinate synthase C-terminal" evidence="10">
    <location>
        <begin position="198"/>
        <end position="327"/>
    </location>
</feature>
<dbReference type="EC" id="4.2.3.4" evidence="11"/>
<dbReference type="PIRSF" id="PIRSF001455">
    <property type="entry name" value="DHQ_synth"/>
    <property type="match status" value="1"/>
</dbReference>
<name>A0A5B1CE74_9BACT</name>
<dbReference type="GO" id="GO:0003856">
    <property type="term" value="F:3-dehydroquinate synthase activity"/>
    <property type="evidence" value="ECO:0007669"/>
    <property type="project" value="UniProtKB-EC"/>
</dbReference>
<dbReference type="PANTHER" id="PTHR43622">
    <property type="entry name" value="3-DEHYDROQUINATE SYNTHASE"/>
    <property type="match status" value="1"/>
</dbReference>
<keyword evidence="12" id="KW-1185">Reference proteome</keyword>
<dbReference type="Pfam" id="PF01761">
    <property type="entry name" value="DHQ_synthase"/>
    <property type="match status" value="1"/>
</dbReference>
<keyword evidence="3" id="KW-0028">Amino-acid biosynthesis</keyword>
<dbReference type="Pfam" id="PF24621">
    <property type="entry name" value="DHQS_C"/>
    <property type="match status" value="1"/>
</dbReference>
<reference evidence="11 12" key="1">
    <citation type="submission" date="2019-08" db="EMBL/GenBank/DDBJ databases">
        <title>Deep-cultivation of Planctomycetes and their phenomic and genomic characterization uncovers novel biology.</title>
        <authorList>
            <person name="Wiegand S."/>
            <person name="Jogler M."/>
            <person name="Boedeker C."/>
            <person name="Pinto D."/>
            <person name="Vollmers J."/>
            <person name="Rivas-Marin E."/>
            <person name="Kohn T."/>
            <person name="Peeters S.H."/>
            <person name="Heuer A."/>
            <person name="Rast P."/>
            <person name="Oberbeckmann S."/>
            <person name="Bunk B."/>
            <person name="Jeske O."/>
            <person name="Meyerdierks A."/>
            <person name="Storesund J.E."/>
            <person name="Kallscheuer N."/>
            <person name="Luecker S."/>
            <person name="Lage O.M."/>
            <person name="Pohl T."/>
            <person name="Merkel B.J."/>
            <person name="Hornburger P."/>
            <person name="Mueller R.-W."/>
            <person name="Bruemmer F."/>
            <person name="Labrenz M."/>
            <person name="Spormann A.M."/>
            <person name="Op Den Camp H."/>
            <person name="Overmann J."/>
            <person name="Amann R."/>
            <person name="Jetten M.S.M."/>
            <person name="Mascher T."/>
            <person name="Medema M.H."/>
            <person name="Devos D.P."/>
            <person name="Kaster A.-K."/>
            <person name="Ovreas L."/>
            <person name="Rohde M."/>
            <person name="Galperin M.Y."/>
            <person name="Jogler C."/>
        </authorList>
    </citation>
    <scope>NUCLEOTIDE SEQUENCE [LARGE SCALE GENOMIC DNA]</scope>
    <source>
        <strain evidence="11 12">LF1</strain>
    </source>
</reference>
<dbReference type="GO" id="GO:0046872">
    <property type="term" value="F:metal ion binding"/>
    <property type="evidence" value="ECO:0007669"/>
    <property type="project" value="UniProtKB-KW"/>
</dbReference>
<comment type="cofactor">
    <cofactor evidence="2">
        <name>Co(2+)</name>
        <dbReference type="ChEBI" id="CHEBI:48828"/>
    </cofactor>
</comment>
<proteinExistence type="predicted"/>
<dbReference type="Gene3D" id="3.40.50.1970">
    <property type="match status" value="1"/>
</dbReference>
<evidence type="ECO:0000256" key="6">
    <source>
        <dbReference type="ARBA" id="ARBA00023141"/>
    </source>
</evidence>
<dbReference type="NCBIfam" id="NF004852">
    <property type="entry name" value="PRK06203.1"/>
    <property type="match status" value="1"/>
</dbReference>
<sequence>MNNDSSSHSTDISFSVPFKHRLRVTDDIAGSDFDVLADLVRESNSNSRARILLVGEEAVSEHVTKLENQLRQCSDVDLVAPAELLAGGEAIKNNEHVLRMLLDRINDHGLDRRSYVVAVGGGAMLDAVGFATAIAHRGIRLIRLPSTVLAQADSGVGVKNAINYFAKKNWVGTFAVPWAVINDTSLLTTLPDRDYVSGFSEAVKVSLLKDSAEFDWLCDNATRIRNREISAAKHAIGRSCQLHLRHITEGGDPFESEEARPLDFGHWSAHRLEPLTQYKIRHGEAVGIGVAIDCMYSSIKFGFPESDALRVCECLSNLGIGLWHEAIRPIDRLMQGLEEFRQHLGGRLTITMLQGVGDPINVHEIDSDAMKIAIEKIEAIGVG</sequence>
<evidence type="ECO:0000259" key="10">
    <source>
        <dbReference type="Pfam" id="PF24621"/>
    </source>
</evidence>
<dbReference type="Proteomes" id="UP000322699">
    <property type="component" value="Unassembled WGS sequence"/>
</dbReference>
<dbReference type="PANTHER" id="PTHR43622:SF7">
    <property type="entry name" value="3-DEHYDROQUINATE SYNTHASE, CHLOROPLASTIC"/>
    <property type="match status" value="1"/>
</dbReference>
<dbReference type="Gene3D" id="1.20.1090.10">
    <property type="entry name" value="Dehydroquinate synthase-like - alpha domain"/>
    <property type="match status" value="1"/>
</dbReference>
<comment type="caution">
    <text evidence="11">The sequence shown here is derived from an EMBL/GenBank/DDBJ whole genome shotgun (WGS) entry which is preliminary data.</text>
</comment>
<keyword evidence="8" id="KW-0170">Cobalt</keyword>
<dbReference type="SUPFAM" id="SSF56796">
    <property type="entry name" value="Dehydroquinate synthase-like"/>
    <property type="match status" value="1"/>
</dbReference>
<dbReference type="InterPro" id="IPR030963">
    <property type="entry name" value="DHQ_synth_fam"/>
</dbReference>
<dbReference type="EMBL" id="VRLW01000001">
    <property type="protein sequence ID" value="KAA1258512.1"/>
    <property type="molecule type" value="Genomic_DNA"/>
</dbReference>
<keyword evidence="7 11" id="KW-0456">Lyase</keyword>
<dbReference type="GO" id="GO:0008652">
    <property type="term" value="P:amino acid biosynthetic process"/>
    <property type="evidence" value="ECO:0007669"/>
    <property type="project" value="UniProtKB-KW"/>
</dbReference>
<evidence type="ECO:0000256" key="7">
    <source>
        <dbReference type="ARBA" id="ARBA00023239"/>
    </source>
</evidence>
<dbReference type="GO" id="GO:0009073">
    <property type="term" value="P:aromatic amino acid family biosynthetic process"/>
    <property type="evidence" value="ECO:0007669"/>
    <property type="project" value="UniProtKB-KW"/>
</dbReference>
<evidence type="ECO:0000256" key="2">
    <source>
        <dbReference type="ARBA" id="ARBA00001941"/>
    </source>
</evidence>
<evidence type="ECO:0000256" key="1">
    <source>
        <dbReference type="ARBA" id="ARBA00001911"/>
    </source>
</evidence>
<evidence type="ECO:0000313" key="11">
    <source>
        <dbReference type="EMBL" id="KAA1258512.1"/>
    </source>
</evidence>
<gene>
    <name evidence="11" type="primary">aroB_1</name>
    <name evidence="11" type="ORF">LF1_10320</name>
</gene>
<evidence type="ECO:0000259" key="9">
    <source>
        <dbReference type="Pfam" id="PF01761"/>
    </source>
</evidence>
<dbReference type="InterPro" id="IPR030960">
    <property type="entry name" value="DHQS/DOIS_N"/>
</dbReference>
<accession>A0A5B1CE74</accession>
<feature type="domain" description="3-dehydroquinate synthase N-terminal" evidence="9">
    <location>
        <begin position="85"/>
        <end position="195"/>
    </location>
</feature>
<evidence type="ECO:0000256" key="5">
    <source>
        <dbReference type="ARBA" id="ARBA00023027"/>
    </source>
</evidence>
<keyword evidence="5" id="KW-0520">NAD</keyword>
<evidence type="ECO:0000256" key="8">
    <source>
        <dbReference type="ARBA" id="ARBA00023285"/>
    </source>
</evidence>
<dbReference type="CDD" id="cd08198">
    <property type="entry name" value="DHQS-like"/>
    <property type="match status" value="1"/>
</dbReference>
<organism evidence="11 12">
    <name type="scientific">Rubripirellula obstinata</name>
    <dbReference type="NCBI Taxonomy" id="406547"/>
    <lineage>
        <taxon>Bacteria</taxon>
        <taxon>Pseudomonadati</taxon>
        <taxon>Planctomycetota</taxon>
        <taxon>Planctomycetia</taxon>
        <taxon>Pirellulales</taxon>
        <taxon>Pirellulaceae</taxon>
        <taxon>Rubripirellula</taxon>
    </lineage>
</organism>
<dbReference type="RefSeq" id="WP_068267150.1">
    <property type="nucleotide sequence ID" value="NZ_VRLW01000001.1"/>
</dbReference>
<dbReference type="OrthoDB" id="9806583at2"/>
<protein>
    <submittedName>
        <fullName evidence="11">3-dehydroquinate synthase</fullName>
        <ecNumber evidence="11">4.2.3.4</ecNumber>
    </submittedName>
</protein>
<keyword evidence="6" id="KW-0057">Aromatic amino acid biosynthesis</keyword>
<evidence type="ECO:0000256" key="3">
    <source>
        <dbReference type="ARBA" id="ARBA00022605"/>
    </source>
</evidence>
<keyword evidence="4" id="KW-0479">Metal-binding</keyword>
<dbReference type="InterPro" id="IPR056179">
    <property type="entry name" value="DHQS_C"/>
</dbReference>
<evidence type="ECO:0000256" key="4">
    <source>
        <dbReference type="ARBA" id="ARBA00022723"/>
    </source>
</evidence>